<dbReference type="AlphaFoldDB" id="A7MKM6"/>
<sequence>MCTTLLSSDISERLGAGPGGAPRPLEVITAKPAGHIHHFADKIESWHVARFHGARRKLVGINAAERHLRGAVAFGAVGLDAPAVERLQQFLLLAAVELFQRDVRDLPEALQALHQPLRQQHGERVFQALIRVRGALFIDKRGSVRIRQQVNGDPLTRLPVAGDLQDRRAGEPAMGKENAFAKDRAVIGGDHSRHRDAGERLDLLKQRLMQRERHQTRAGWQHFQAELLRHFIAKRRGTEARHRQAAAGDNQLRRSHGAAIKRQGITAVVARDRQHFAAQPHGDAAFVALRHQHRDDLLRRVIAEELAEGFLMPRNAVLAHQIDKIPLGVARQRRFAEVRIGAEVSGWLNIKVGEVAASAAGHQDFAPRFFAVIQH</sequence>
<protein>
    <submittedName>
        <fullName evidence="1">Uncharacterized protein</fullName>
    </submittedName>
</protein>
<name>A7MKM6_CROS8</name>
<dbReference type="KEGG" id="esa:ESA_04230"/>
<evidence type="ECO:0000313" key="2">
    <source>
        <dbReference type="Proteomes" id="UP000000260"/>
    </source>
</evidence>
<reference evidence="1 2" key="1">
    <citation type="journal article" date="2010" name="PLoS ONE">
        <title>Genome sequence of Cronobacter sakazakii BAA-894 and comparative genomic hybridization analysis with other Cronobacter species.</title>
        <authorList>
            <person name="Kucerova E."/>
            <person name="Clifton S.W."/>
            <person name="Xia X.Q."/>
            <person name="Long F."/>
            <person name="Porwollik S."/>
            <person name="Fulton L."/>
            <person name="Fronick C."/>
            <person name="Minx P."/>
            <person name="Kyung K."/>
            <person name="Warren W."/>
            <person name="Fulton R."/>
            <person name="Feng D."/>
            <person name="Wollam A."/>
            <person name="Shah N."/>
            <person name="Bhonagiri V."/>
            <person name="Nash W.E."/>
            <person name="Hallsworth-Pepin K."/>
            <person name="Wilson R.K."/>
            <person name="McClelland M."/>
            <person name="Forsythe S.J."/>
        </authorList>
    </citation>
    <scope>NUCLEOTIDE SEQUENCE [LARGE SCALE GENOMIC DNA]</scope>
    <source>
        <strain evidence="1 2">ATCC BAA-894</strain>
    </source>
</reference>
<dbReference type="EMBL" id="CP000783">
    <property type="protein sequence ID" value="ABU79410.1"/>
    <property type="molecule type" value="Genomic_DNA"/>
</dbReference>
<evidence type="ECO:0000313" key="1">
    <source>
        <dbReference type="EMBL" id="ABU79410.1"/>
    </source>
</evidence>
<dbReference type="HOGENOM" id="CLU_737155_0_0_6"/>
<proteinExistence type="predicted"/>
<accession>A7MKM6</accession>
<dbReference type="Proteomes" id="UP000000260">
    <property type="component" value="Chromosome"/>
</dbReference>
<organism evidence="1 2">
    <name type="scientific">Cronobacter sakazakii (strain ATCC BAA-894)</name>
    <name type="common">Enterobacter sakazakii</name>
    <dbReference type="NCBI Taxonomy" id="290339"/>
    <lineage>
        <taxon>Bacteria</taxon>
        <taxon>Pseudomonadati</taxon>
        <taxon>Pseudomonadota</taxon>
        <taxon>Gammaproteobacteria</taxon>
        <taxon>Enterobacterales</taxon>
        <taxon>Enterobacteriaceae</taxon>
        <taxon>Cronobacter</taxon>
    </lineage>
</organism>
<keyword evidence="2" id="KW-1185">Reference proteome</keyword>
<gene>
    <name evidence="1" type="ordered locus">ESA_04230</name>
</gene>